<comment type="caution">
    <text evidence="2">The sequence shown here is derived from an EMBL/GenBank/DDBJ whole genome shotgun (WGS) entry which is preliminary data.</text>
</comment>
<sequence>MHPRLRLSLNKKWNRPLHTGAVFLYDRGKVRMIQMMLREAWPEERPLLYEWGHREWPKNRTLAQYIEDNQKEEAYGTRFVLVADDGEVAASLMLLKHRPHLYGLGSIVVAPAARGRGVGTQLLTECLQMHKEAAFMLYSEIGTPYYERFGFTALPDEYQRYPQGICMVKAHLQQREQIMQEPIPDYF</sequence>
<dbReference type="SUPFAM" id="SSF55729">
    <property type="entry name" value="Acyl-CoA N-acyltransferases (Nat)"/>
    <property type="match status" value="1"/>
</dbReference>
<keyword evidence="3" id="KW-1185">Reference proteome</keyword>
<feature type="domain" description="N-acetyltransferase" evidence="1">
    <location>
        <begin position="35"/>
        <end position="172"/>
    </location>
</feature>
<organism evidence="2 3">
    <name type="scientific">Domibacillus enclensis</name>
    <dbReference type="NCBI Taxonomy" id="1017273"/>
    <lineage>
        <taxon>Bacteria</taxon>
        <taxon>Bacillati</taxon>
        <taxon>Bacillota</taxon>
        <taxon>Bacilli</taxon>
        <taxon>Bacillales</taxon>
        <taxon>Bacillaceae</taxon>
        <taxon>Domibacillus</taxon>
    </lineage>
</organism>
<accession>A0ABX4EC84</accession>
<name>A0ABX4EC84_9BACI</name>
<dbReference type="EMBL" id="MWSK01000001">
    <property type="protein sequence ID" value="OXS80048.1"/>
    <property type="molecule type" value="Genomic_DNA"/>
</dbReference>
<evidence type="ECO:0000259" key="1">
    <source>
        <dbReference type="PROSITE" id="PS51186"/>
    </source>
</evidence>
<dbReference type="PROSITE" id="PS51186">
    <property type="entry name" value="GNAT"/>
    <property type="match status" value="1"/>
</dbReference>
<dbReference type="Gene3D" id="3.40.630.30">
    <property type="match status" value="1"/>
</dbReference>
<proteinExistence type="predicted"/>
<evidence type="ECO:0000313" key="3">
    <source>
        <dbReference type="Proteomes" id="UP000215545"/>
    </source>
</evidence>
<dbReference type="InterPro" id="IPR000182">
    <property type="entry name" value="GNAT_dom"/>
</dbReference>
<dbReference type="Proteomes" id="UP000215545">
    <property type="component" value="Unassembled WGS sequence"/>
</dbReference>
<dbReference type="CDD" id="cd04301">
    <property type="entry name" value="NAT_SF"/>
    <property type="match status" value="1"/>
</dbReference>
<dbReference type="Pfam" id="PF00583">
    <property type="entry name" value="Acetyltransf_1"/>
    <property type="match status" value="1"/>
</dbReference>
<dbReference type="InterPro" id="IPR016181">
    <property type="entry name" value="Acyl_CoA_acyltransferase"/>
</dbReference>
<evidence type="ECO:0000313" key="2">
    <source>
        <dbReference type="EMBL" id="OXS80048.1"/>
    </source>
</evidence>
<reference evidence="3" key="1">
    <citation type="submission" date="2017-03" db="EMBL/GenBank/DDBJ databases">
        <title>Bacillus sp. V-88(T) DSM27956, whole genome shotgun sequencing project.</title>
        <authorList>
            <person name="Dastager S.G."/>
            <person name="Neurgaonkar P.S."/>
            <person name="Dharne M.S."/>
        </authorList>
    </citation>
    <scope>NUCLEOTIDE SEQUENCE [LARGE SCALE GENOMIC DNA]</scope>
    <source>
        <strain evidence="3">DSM 25145</strain>
    </source>
</reference>
<protein>
    <recommendedName>
        <fullName evidence="1">N-acetyltransferase domain-containing protein</fullName>
    </recommendedName>
</protein>
<gene>
    <name evidence="2" type="ORF">B1B05_00765</name>
</gene>